<comment type="caution">
    <text evidence="12">The sequence shown here is derived from an EMBL/GenBank/DDBJ whole genome shotgun (WGS) entry which is preliminary data.</text>
</comment>
<keyword evidence="5" id="KW-0997">Cell inner membrane</keyword>
<accession>A0A5A9XQL1</accession>
<feature type="transmembrane region" description="Helical" evidence="10">
    <location>
        <begin position="374"/>
        <end position="394"/>
    </location>
</feature>
<dbReference type="Proteomes" id="UP000324298">
    <property type="component" value="Unassembled WGS sequence"/>
</dbReference>
<feature type="domain" description="Type II secretion system protein GspF" evidence="11">
    <location>
        <begin position="71"/>
        <end position="191"/>
    </location>
</feature>
<comment type="subcellular location">
    <subcellularLocation>
        <location evidence="1">Cell inner membrane</location>
        <topology evidence="1">Multi-pass membrane protein</topology>
    </subcellularLocation>
    <subcellularLocation>
        <location evidence="9">Cell membrane</location>
        <topology evidence="9">Multi-pass membrane protein</topology>
    </subcellularLocation>
</comment>
<dbReference type="GO" id="GO:0015628">
    <property type="term" value="P:protein secretion by the type II secretion system"/>
    <property type="evidence" value="ECO:0007669"/>
    <property type="project" value="TreeGrafter"/>
</dbReference>
<dbReference type="PANTHER" id="PTHR30012">
    <property type="entry name" value="GENERAL SECRETION PATHWAY PROTEIN"/>
    <property type="match status" value="1"/>
</dbReference>
<dbReference type="PANTHER" id="PTHR30012:SF7">
    <property type="entry name" value="PROTEIN TRANSPORT PROTEIN HOFC HOMOLOG"/>
    <property type="match status" value="1"/>
</dbReference>
<dbReference type="EMBL" id="SRSD01000002">
    <property type="protein sequence ID" value="KAA0893941.1"/>
    <property type="molecule type" value="Genomic_DNA"/>
</dbReference>
<feature type="domain" description="Type II secretion system protein GspF" evidence="11">
    <location>
        <begin position="271"/>
        <end position="393"/>
    </location>
</feature>
<feature type="transmembrane region" description="Helical" evidence="10">
    <location>
        <begin position="164"/>
        <end position="189"/>
    </location>
</feature>
<name>A0A5A9XQL1_9BACT</name>
<evidence type="ECO:0000256" key="4">
    <source>
        <dbReference type="ARBA" id="ARBA00022475"/>
    </source>
</evidence>
<evidence type="ECO:0000256" key="1">
    <source>
        <dbReference type="ARBA" id="ARBA00004429"/>
    </source>
</evidence>
<dbReference type="PROSITE" id="PS00874">
    <property type="entry name" value="T2SP_F"/>
    <property type="match status" value="1"/>
</dbReference>
<proteinExistence type="inferred from homology"/>
<dbReference type="GO" id="GO:0005886">
    <property type="term" value="C:plasma membrane"/>
    <property type="evidence" value="ECO:0007669"/>
    <property type="project" value="UniProtKB-SubCell"/>
</dbReference>
<dbReference type="Pfam" id="PF00482">
    <property type="entry name" value="T2SSF"/>
    <property type="match status" value="2"/>
</dbReference>
<gene>
    <name evidence="12" type="ORF">ET418_02950</name>
</gene>
<organism evidence="12 13">
    <name type="scientific">Oryzomonas rubra</name>
    <dbReference type="NCBI Taxonomy" id="2509454"/>
    <lineage>
        <taxon>Bacteria</taxon>
        <taxon>Pseudomonadati</taxon>
        <taxon>Thermodesulfobacteriota</taxon>
        <taxon>Desulfuromonadia</taxon>
        <taxon>Geobacterales</taxon>
        <taxon>Geobacteraceae</taxon>
        <taxon>Oryzomonas</taxon>
    </lineage>
</organism>
<evidence type="ECO:0000256" key="3">
    <source>
        <dbReference type="ARBA" id="ARBA00022448"/>
    </source>
</evidence>
<dbReference type="PRINTS" id="PR00812">
    <property type="entry name" value="BCTERIALGSPF"/>
</dbReference>
<keyword evidence="3 9" id="KW-0813">Transport</keyword>
<dbReference type="RefSeq" id="WP_149306100.1">
    <property type="nucleotide sequence ID" value="NZ_SRSD01000002.1"/>
</dbReference>
<comment type="similarity">
    <text evidence="2 9">Belongs to the GSP F family.</text>
</comment>
<reference evidence="12 13" key="1">
    <citation type="submission" date="2019-04" db="EMBL/GenBank/DDBJ databases">
        <title>Geobacter ruber sp. nov., ferric-reducing bacteria isolated from paddy soil.</title>
        <authorList>
            <person name="Xu Z."/>
            <person name="Masuda Y."/>
            <person name="Itoh H."/>
            <person name="Senoo K."/>
        </authorList>
    </citation>
    <scope>NUCLEOTIDE SEQUENCE [LARGE SCALE GENOMIC DNA]</scope>
    <source>
        <strain evidence="12 13">Red88</strain>
    </source>
</reference>
<evidence type="ECO:0000256" key="10">
    <source>
        <dbReference type="SAM" id="Phobius"/>
    </source>
</evidence>
<evidence type="ECO:0000256" key="7">
    <source>
        <dbReference type="ARBA" id="ARBA00022989"/>
    </source>
</evidence>
<evidence type="ECO:0000256" key="6">
    <source>
        <dbReference type="ARBA" id="ARBA00022692"/>
    </source>
</evidence>
<keyword evidence="13" id="KW-1185">Reference proteome</keyword>
<feature type="transmembrane region" description="Helical" evidence="10">
    <location>
        <begin position="209"/>
        <end position="236"/>
    </location>
</feature>
<evidence type="ECO:0000313" key="12">
    <source>
        <dbReference type="EMBL" id="KAA0893941.1"/>
    </source>
</evidence>
<dbReference type="InterPro" id="IPR003004">
    <property type="entry name" value="GspF/PilC"/>
</dbReference>
<sequence>MAIYTCKLGASDGNVVFRDIEADEPSALRNSLEDQGFFVFEVKKKPLQFLFEKGLKRRRIDNRSLLTLNQEMLVLIKAGMPIMQVLDAILERHEAGKLNEILLQVREDVKGGAALSAALDKHGQAFPQLYIASIRAGERTGDLLRTIRRYIQYLKRVDDIRKKVIAALFYPSILIVFAFIAITLLLLYVVPTFSQVYADSGSQLPAPTLMLIGFTAFLRHFAPLGVLLAIGSVYAYRTWVATESGRYTVDRFKLTIPLAGDVFTKYSVAGFTRTLATVLGSGIPIIESLRMCIGTLNNRYMEKRLFETVRFIEEGGRLSTALERINIMPPLALRMLGVGEATGALEDMLVDISDYLEEELEERMRVLTTAIEPAIMLVVGVVIGIIIVAMYLPIFKIAGTVG</sequence>
<evidence type="ECO:0000313" key="13">
    <source>
        <dbReference type="Proteomes" id="UP000324298"/>
    </source>
</evidence>
<keyword evidence="4" id="KW-1003">Cell membrane</keyword>
<dbReference type="AlphaFoldDB" id="A0A5A9XQL1"/>
<dbReference type="FunFam" id="1.20.81.30:FF:000001">
    <property type="entry name" value="Type II secretion system protein F"/>
    <property type="match status" value="1"/>
</dbReference>
<evidence type="ECO:0000256" key="9">
    <source>
        <dbReference type="RuleBase" id="RU003923"/>
    </source>
</evidence>
<evidence type="ECO:0000256" key="5">
    <source>
        <dbReference type="ARBA" id="ARBA00022519"/>
    </source>
</evidence>
<dbReference type="InterPro" id="IPR001992">
    <property type="entry name" value="T2SS_GspF/T4SS_PilC_CS"/>
</dbReference>
<dbReference type="InterPro" id="IPR018076">
    <property type="entry name" value="T2SS_GspF_dom"/>
</dbReference>
<keyword evidence="6 9" id="KW-0812">Transmembrane</keyword>
<dbReference type="InterPro" id="IPR042094">
    <property type="entry name" value="T2SS_GspF_sf"/>
</dbReference>
<dbReference type="Gene3D" id="1.20.81.30">
    <property type="entry name" value="Type II secretion system (T2SS), domain F"/>
    <property type="match status" value="2"/>
</dbReference>
<evidence type="ECO:0000259" key="11">
    <source>
        <dbReference type="Pfam" id="PF00482"/>
    </source>
</evidence>
<keyword evidence="7 10" id="KW-1133">Transmembrane helix</keyword>
<evidence type="ECO:0000256" key="2">
    <source>
        <dbReference type="ARBA" id="ARBA00005745"/>
    </source>
</evidence>
<dbReference type="OrthoDB" id="9805682at2"/>
<protein>
    <submittedName>
        <fullName evidence="12">Type II secretion system F family protein</fullName>
    </submittedName>
</protein>
<keyword evidence="8 10" id="KW-0472">Membrane</keyword>
<evidence type="ECO:0000256" key="8">
    <source>
        <dbReference type="ARBA" id="ARBA00023136"/>
    </source>
</evidence>